<gene>
    <name evidence="1" type="ORF">CLV62_14311</name>
</gene>
<sequence length="40" mass="4456">MDVVTIDSQAYKSLEQKIDKIAKFVDKADSPHPINQGPDL</sequence>
<dbReference type="AlphaFoldDB" id="A0A2V3PK11"/>
<proteinExistence type="predicted"/>
<organism evidence="1 2">
    <name type="scientific">Dysgonomonas alginatilytica</name>
    <dbReference type="NCBI Taxonomy" id="1605892"/>
    <lineage>
        <taxon>Bacteria</taxon>
        <taxon>Pseudomonadati</taxon>
        <taxon>Bacteroidota</taxon>
        <taxon>Bacteroidia</taxon>
        <taxon>Bacteroidales</taxon>
        <taxon>Dysgonomonadaceae</taxon>
        <taxon>Dysgonomonas</taxon>
    </lineage>
</organism>
<dbReference type="RefSeq" id="WP_262509969.1">
    <property type="nucleotide sequence ID" value="NZ_QICL01000043.1"/>
</dbReference>
<evidence type="ECO:0000313" key="1">
    <source>
        <dbReference type="EMBL" id="PXV58831.1"/>
    </source>
</evidence>
<dbReference type="Proteomes" id="UP000247973">
    <property type="component" value="Unassembled WGS sequence"/>
</dbReference>
<name>A0A2V3PK11_9BACT</name>
<comment type="caution">
    <text evidence="1">The sequence shown here is derived from an EMBL/GenBank/DDBJ whole genome shotgun (WGS) entry which is preliminary data.</text>
</comment>
<evidence type="ECO:0000313" key="2">
    <source>
        <dbReference type="Proteomes" id="UP000247973"/>
    </source>
</evidence>
<reference evidence="1 2" key="1">
    <citation type="submission" date="2018-03" db="EMBL/GenBank/DDBJ databases">
        <title>Genomic Encyclopedia of Archaeal and Bacterial Type Strains, Phase II (KMG-II): from individual species to whole genera.</title>
        <authorList>
            <person name="Goeker M."/>
        </authorList>
    </citation>
    <scope>NUCLEOTIDE SEQUENCE [LARGE SCALE GENOMIC DNA]</scope>
    <source>
        <strain evidence="1 2">DSM 100214</strain>
    </source>
</reference>
<accession>A0A2V3PK11</accession>
<protein>
    <submittedName>
        <fullName evidence="1">Uncharacterized protein</fullName>
    </submittedName>
</protein>
<dbReference type="EMBL" id="QICL01000043">
    <property type="protein sequence ID" value="PXV58831.1"/>
    <property type="molecule type" value="Genomic_DNA"/>
</dbReference>
<keyword evidence="2" id="KW-1185">Reference proteome</keyword>